<dbReference type="EMBL" id="CDOG01000004">
    <property type="protein sequence ID" value="CEN35295.1"/>
    <property type="molecule type" value="Genomic_DNA"/>
</dbReference>
<sequence length="703" mass="81519">MKFSNIKIDNFRQYYNSVEFDLSTNEDKNIVVIGGKNGYGKTNFLLSVVWCLYGEKISQIDDNFKKEIQKEKNYSSFIQQSINWSAQKEGINTFSVSILVEEIELPEIYKLSSNYDKVLITRSRNTSTTEEKLSIVDPISNIEFFDNEEDKFNFINDYIIPIDAAKFVFFDAEKIAEIANLSIKDEGSFINDALGKILGLDNYETLIEDFEFYINTLKKEGATRNLQEQIIDKERAIDLSNLEIEKLEEENAEKLKEIDELKKEIRKYDSLISQNSKQGSSNFDREVILTEIEKLKTKELKLSERFTELSEIIPLTILTGKLEEVKKHISIQETNKISQKSSKEILEKIENFIELLFNRPPDPENSTMSFKDKAFYYEKAKRLGSELYNIEDEYQELEFEHDLNNAEKNLIFDTISLINSQSSDLFQSTIEEFNIVNSRKSELIKTLSKIDADLVDDIVLDYLAKKETAENKTTEFNRRIGENFQLISKIKKDIGRFNQELVTLRSKVEINTQNKLKIKETEKYIGVLNSFLEEQKSKHKDSLEKTILTELKILMHKLSSKGNYNKFIEDVKVTILASGQGMKITLLDQDDNEIRKESLSSGEKQIYISCLIKAILKESIQSLPIFIDTPLGRLDEEHRDTITKKYYPTLSEQVVLFSTNSEITPKRFKDISENIAKSYLLENDGANTILKNGYFHNYENNIK</sequence>
<dbReference type="Proteomes" id="UP000038083">
    <property type="component" value="Unassembled WGS sequence"/>
</dbReference>
<organism evidence="3 4">
    <name type="scientific">Capnocytophaga cynodegmi</name>
    <dbReference type="NCBI Taxonomy" id="28189"/>
    <lineage>
        <taxon>Bacteria</taxon>
        <taxon>Pseudomonadati</taxon>
        <taxon>Bacteroidota</taxon>
        <taxon>Flavobacteriia</taxon>
        <taxon>Flavobacteriales</taxon>
        <taxon>Flavobacteriaceae</taxon>
        <taxon>Capnocytophaga</taxon>
    </lineage>
</organism>
<dbReference type="AlphaFoldDB" id="A0A0B7HLY5"/>
<evidence type="ECO:0000256" key="1">
    <source>
        <dbReference type="SAM" id="Coils"/>
    </source>
</evidence>
<dbReference type="OrthoDB" id="9795626at2"/>
<dbReference type="Pfam" id="PF13476">
    <property type="entry name" value="AAA_23"/>
    <property type="match status" value="1"/>
</dbReference>
<protein>
    <recommendedName>
        <fullName evidence="2">Rad50/SbcC-type AAA domain-containing protein</fullName>
    </recommendedName>
</protein>
<reference evidence="3 4" key="1">
    <citation type="submission" date="2015-01" db="EMBL/GenBank/DDBJ databases">
        <authorList>
            <person name="MANFREDI Pablo"/>
        </authorList>
    </citation>
    <scope>NUCLEOTIDE SEQUENCE [LARGE SCALE GENOMIC DNA]</scope>
    <source>
        <strain evidence="3 4">Ccy74</strain>
    </source>
</reference>
<dbReference type="Gene3D" id="3.40.50.300">
    <property type="entry name" value="P-loop containing nucleotide triphosphate hydrolases"/>
    <property type="match status" value="1"/>
</dbReference>
<dbReference type="InterPro" id="IPR017599">
    <property type="entry name" value="DNA_S_DndD"/>
</dbReference>
<keyword evidence="1" id="KW-0175">Coiled coil</keyword>
<dbReference type="RefSeq" id="WP_018278936.1">
    <property type="nucleotide sequence ID" value="NZ_CDOF01000038.1"/>
</dbReference>
<name>A0A0B7HLY5_9FLAO</name>
<evidence type="ECO:0000313" key="3">
    <source>
        <dbReference type="EMBL" id="CEN35295.1"/>
    </source>
</evidence>
<feature type="coiled-coil region" evidence="1">
    <location>
        <begin position="230"/>
        <end position="278"/>
    </location>
</feature>
<dbReference type="GO" id="GO:0016887">
    <property type="term" value="F:ATP hydrolysis activity"/>
    <property type="evidence" value="ECO:0007669"/>
    <property type="project" value="InterPro"/>
</dbReference>
<evidence type="ECO:0000313" key="4">
    <source>
        <dbReference type="Proteomes" id="UP000038083"/>
    </source>
</evidence>
<proteinExistence type="predicted"/>
<dbReference type="GO" id="GO:0000731">
    <property type="term" value="P:DNA synthesis involved in DNA repair"/>
    <property type="evidence" value="ECO:0007669"/>
    <property type="project" value="TreeGrafter"/>
</dbReference>
<accession>A0A0B7HLY5</accession>
<dbReference type="SUPFAM" id="SSF52540">
    <property type="entry name" value="P-loop containing nucleoside triphosphate hydrolases"/>
    <property type="match status" value="2"/>
</dbReference>
<dbReference type="NCBIfam" id="TIGR03185">
    <property type="entry name" value="DNA_S_dndD"/>
    <property type="match status" value="1"/>
</dbReference>
<dbReference type="InterPro" id="IPR038729">
    <property type="entry name" value="Rad50/SbcC_AAA"/>
</dbReference>
<dbReference type="GO" id="GO:0006302">
    <property type="term" value="P:double-strand break repair"/>
    <property type="evidence" value="ECO:0007669"/>
    <property type="project" value="InterPro"/>
</dbReference>
<gene>
    <name evidence="3" type="ORF">CCYN74_120023</name>
</gene>
<feature type="domain" description="Rad50/SbcC-type AAA" evidence="2">
    <location>
        <begin position="6"/>
        <end position="269"/>
    </location>
</feature>
<dbReference type="InterPro" id="IPR027417">
    <property type="entry name" value="P-loop_NTPase"/>
</dbReference>
<dbReference type="PANTHER" id="PTHR32182">
    <property type="entry name" value="DNA REPLICATION AND REPAIR PROTEIN RECF"/>
    <property type="match status" value="1"/>
</dbReference>
<evidence type="ECO:0000259" key="2">
    <source>
        <dbReference type="Pfam" id="PF13476"/>
    </source>
</evidence>
<dbReference type="PANTHER" id="PTHR32182:SF0">
    <property type="entry name" value="DNA REPLICATION AND REPAIR PROTEIN RECF"/>
    <property type="match status" value="1"/>
</dbReference>